<keyword evidence="2" id="KW-0238">DNA-binding</keyword>
<dbReference type="GO" id="GO:0005884">
    <property type="term" value="C:actin filament"/>
    <property type="evidence" value="ECO:0007669"/>
    <property type="project" value="TreeGrafter"/>
</dbReference>
<organism evidence="2">
    <name type="scientific">Ceratitis capitata</name>
    <name type="common">Mediterranean fruit fly</name>
    <name type="synonym">Tephritis capitata</name>
    <dbReference type="NCBI Taxonomy" id="7213"/>
    <lineage>
        <taxon>Eukaryota</taxon>
        <taxon>Metazoa</taxon>
        <taxon>Ecdysozoa</taxon>
        <taxon>Arthropoda</taxon>
        <taxon>Hexapoda</taxon>
        <taxon>Insecta</taxon>
        <taxon>Pterygota</taxon>
        <taxon>Neoptera</taxon>
        <taxon>Endopterygota</taxon>
        <taxon>Diptera</taxon>
        <taxon>Brachycera</taxon>
        <taxon>Muscomorpha</taxon>
        <taxon>Tephritoidea</taxon>
        <taxon>Tephritidae</taxon>
        <taxon>Ceratitis</taxon>
        <taxon>Ceratitis</taxon>
    </lineage>
</organism>
<dbReference type="PANTHER" id="PTHR45691">
    <property type="entry name" value="PROTEIN DIAPHANOUS"/>
    <property type="match status" value="1"/>
</dbReference>
<gene>
    <name evidence="2" type="primary">K10</name>
</gene>
<feature type="region of interest" description="Disordered" evidence="1">
    <location>
        <begin position="1"/>
        <end position="166"/>
    </location>
</feature>
<feature type="region of interest" description="Disordered" evidence="1">
    <location>
        <begin position="345"/>
        <end position="369"/>
    </location>
</feature>
<feature type="compositionally biased region" description="Low complexity" evidence="1">
    <location>
        <begin position="126"/>
        <end position="154"/>
    </location>
</feature>
<dbReference type="EMBL" id="GAMC01008837">
    <property type="protein sequence ID" value="JAB97718.1"/>
    <property type="molecule type" value="mRNA"/>
</dbReference>
<evidence type="ECO:0000313" key="2">
    <source>
        <dbReference type="EMBL" id="JAB97718.1"/>
    </source>
</evidence>
<reference evidence="2" key="1">
    <citation type="submission" date="2013-07" db="EMBL/GenBank/DDBJ databases">
        <authorList>
            <person name="Geib S."/>
        </authorList>
    </citation>
    <scope>NUCLEOTIDE SEQUENCE</scope>
</reference>
<dbReference type="OrthoDB" id="273070at2759"/>
<feature type="compositionally biased region" description="Low complexity" evidence="1">
    <location>
        <begin position="90"/>
        <end position="115"/>
    </location>
</feature>
<evidence type="ECO:0000256" key="1">
    <source>
        <dbReference type="SAM" id="MobiDB-lite"/>
    </source>
</evidence>
<feature type="compositionally biased region" description="Basic residues" evidence="1">
    <location>
        <begin position="78"/>
        <end position="89"/>
    </location>
</feature>
<feature type="compositionally biased region" description="Polar residues" evidence="1">
    <location>
        <begin position="43"/>
        <end position="52"/>
    </location>
</feature>
<dbReference type="GO" id="GO:0030041">
    <property type="term" value="P:actin filament polymerization"/>
    <property type="evidence" value="ECO:0007669"/>
    <property type="project" value="TreeGrafter"/>
</dbReference>
<dbReference type="AlphaFoldDB" id="W8BL44"/>
<dbReference type="PANTHER" id="PTHR45691:SF6">
    <property type="entry name" value="PROTEIN DIAPHANOUS"/>
    <property type="match status" value="1"/>
</dbReference>
<name>W8BL44_CERCA</name>
<proteinExistence type="evidence at transcript level"/>
<dbReference type="InterPro" id="IPR051412">
    <property type="entry name" value="Formin_Homology_Diaphanous_sf"/>
</dbReference>
<reference evidence="2" key="2">
    <citation type="journal article" date="2014" name="BMC Genomics">
        <title>A genomic perspective to assessing quality of mass-reared SIT flies used in Mediterranean fruit fly (Ceratitis capitata) eradication in California.</title>
        <authorList>
            <person name="Calla B."/>
            <person name="Hall B."/>
            <person name="Hou S."/>
            <person name="Geib S.M."/>
        </authorList>
    </citation>
    <scope>NUCLEOTIDE SEQUENCE</scope>
</reference>
<protein>
    <submittedName>
        <fullName evidence="2">DNA-binding protein K10</fullName>
    </submittedName>
</protein>
<sequence>MAKNFQNGRPMHRAAAVPYKKPFKNMGNGGGGPRPAPPGNFNQMMFNGSQIPDNPGYLDFNNPSPPVVGGNGMGQMQQKKKNNKNRQKGKPQIQFQQQASNAQLQLNGNGNWNKNKGSHFHGHNGAGNNRFNSGNNGGPRNFNNSGPVPPNGMNRNRRMGPPPGPMPRGNISMPPIQPQAHGFQPQMIPPMPPMGRGPIPPPLGIQPPPPFLRRSGRIGPIPPIPPPMPPMIPPRMPRAMPPAPFSNAGKIKKPNTKLVKKVVKGKSTIKTLKNLVNQYPIEKPWVSDEIRAEYDKKVDIENRLKGNKNDELFAEFKVQRDKFVSMYETAREEYLKKEAAAVMAKDAKDKQTINKTATKEESKNEAKAK</sequence>
<accession>W8BL44</accession>
<dbReference type="EMBL" id="GAMC01008838">
    <property type="protein sequence ID" value="JAB97717.1"/>
    <property type="molecule type" value="mRNA"/>
</dbReference>
<dbReference type="GO" id="GO:0003677">
    <property type="term" value="F:DNA binding"/>
    <property type="evidence" value="ECO:0007669"/>
    <property type="project" value="UniProtKB-KW"/>
</dbReference>